<keyword evidence="8 12" id="KW-0175">Coiled coil</keyword>
<feature type="compositionally biased region" description="Acidic residues" evidence="13">
    <location>
        <begin position="58"/>
        <end position="76"/>
    </location>
</feature>
<keyword evidence="10" id="KW-0234">DNA repair</keyword>
<dbReference type="GO" id="GO:0005524">
    <property type="term" value="F:ATP binding"/>
    <property type="evidence" value="ECO:0007669"/>
    <property type="project" value="UniProtKB-KW"/>
</dbReference>
<dbReference type="InterPro" id="IPR027417">
    <property type="entry name" value="P-loop_NTPase"/>
</dbReference>
<evidence type="ECO:0000256" key="12">
    <source>
        <dbReference type="SAM" id="Coils"/>
    </source>
</evidence>
<dbReference type="GO" id="GO:0035861">
    <property type="term" value="C:site of double-strand break"/>
    <property type="evidence" value="ECO:0007669"/>
    <property type="project" value="TreeGrafter"/>
</dbReference>
<keyword evidence="4" id="KW-0158">Chromosome</keyword>
<sequence>MARAGAKRPSPSPQSDAEDGENVRAREIKRVKRENHVDRSQEEEDGDDSSDASSDSVPDLEEEEPSDDDSSMDEYEEVQFKEDALVKAYEAARKRQKGYVGATSEGGVLKSINLVDFMCHRHLTVEFGHRMNFLVGHNGSGKSAVLTAIAIALGGKAMTTGRGQGLKDLIRKGADKAIITVVMANSGPRAFKPDVYDPHIVIERTISLTGATTYRFRASRDGRILANKRSELTAICENFNINIDSPLTILTQDQARSFLQSSDPGQLYKFFLKGTQLSALLETYESSMQNIDQINTHIKRQTEAVPALKEKVDTLQRKLLASDAILKQKDKYKTVLDQLAWSYVTDKEQARDEYQETVNVNNEKMEQAQNEAHKHEKKLIKIAEEIRQTEKDLDNFDENRKPLQKAVQDAKEKVKAEKKAIGELDVSLESTKPSLIPQDDINTIKDDIETDRGGLQILQSKIDAKLRLNADAQRDELAKLVDARTRHEEFLNKLKKDKPKKQQQQVEKAADLKLARVAVTELENEIEQKKLKARNIQGKITNLQGQSINRLSAFGQGLDNVMKDIQRTKWKHSPPLGPLGMYVKLEDMYYRDIVQAVLGQNLCTFAVRDVQDRATLTEILRRHSRGGYRPGTGSFQLPPILLHGGDRFDYKRGDQGHLGPTILSKLSVNNEDVLRLLITLNRIERTFLARTVQEANNEMKRLHNNRVLDFVNYYSADHQQISGTNSSKTSGPVSQWRGNTLFTRDLGDDVKQAQDDLKRCEDQIQELAEKKLEAQQKVQMLDKEVKDLVAQIKKITNSMPTVEQKLDDIRRQLSEMTSTEMENWEADREERMRQIEGKEIQLQAHLSDKEKRQEDLKRYQRDIADRQKELDEHTPQRTKQEKILTVLVQQRSDTDNKRQHYEGAVQTYQTRRDKATAEVESLDKQIEEWSRQARAFCPVRAYSDKTTAQLAQERTTLDAAIKEAEKQLGVDTSHLASELRKAKTLLKDVVQNINQMRRLNKVFHQAMRTRRTWWADSRNNIAVRAKTAFVVFESLRDMDGRLDFEHKKEKLSLVVTSTTRTENAEGELTQRSHYKTPKNLSGGERSFSTVSFLLALWSTVPCPIRALDEWDVFLDHANRKVAAKSLMDGARESDGKQYILITPQDMSGIEIKGPDMKLIRMADPNRNQ</sequence>
<accession>A0AAJ8M9I7</accession>
<evidence type="ECO:0000256" key="3">
    <source>
        <dbReference type="ARBA" id="ARBA00006793"/>
    </source>
</evidence>
<dbReference type="GO" id="GO:0003697">
    <property type="term" value="F:single-stranded DNA binding"/>
    <property type="evidence" value="ECO:0007669"/>
    <property type="project" value="TreeGrafter"/>
</dbReference>
<dbReference type="AlphaFoldDB" id="A0AAJ8M9I7"/>
<dbReference type="Gene3D" id="3.40.50.300">
    <property type="entry name" value="P-loop containing nucleotide triphosphate hydrolases"/>
    <property type="match status" value="2"/>
</dbReference>
<dbReference type="PANTHER" id="PTHR19306">
    <property type="entry name" value="STRUCTURAL MAINTENANCE OF CHROMOSOMES 5,6 SMC5, SMC6"/>
    <property type="match status" value="1"/>
</dbReference>
<evidence type="ECO:0000256" key="7">
    <source>
        <dbReference type="ARBA" id="ARBA00022840"/>
    </source>
</evidence>
<gene>
    <name evidence="15" type="ORF">I302_106838</name>
</gene>
<evidence type="ECO:0000256" key="13">
    <source>
        <dbReference type="SAM" id="MobiDB-lite"/>
    </source>
</evidence>
<proteinExistence type="inferred from homology"/>
<dbReference type="RefSeq" id="XP_065726414.1">
    <property type="nucleotide sequence ID" value="XM_065870342.1"/>
</dbReference>
<dbReference type="GO" id="GO:0000724">
    <property type="term" value="P:double-strand break repair via homologous recombination"/>
    <property type="evidence" value="ECO:0007669"/>
    <property type="project" value="TreeGrafter"/>
</dbReference>
<dbReference type="Pfam" id="PF02463">
    <property type="entry name" value="SMC_N"/>
    <property type="match status" value="1"/>
</dbReference>
<dbReference type="Proteomes" id="UP000092730">
    <property type="component" value="Chromosome 5"/>
</dbReference>
<dbReference type="PANTHER" id="PTHR19306:SF6">
    <property type="entry name" value="STRUCTURAL MAINTENANCE OF CHROMOSOMES PROTEIN 6"/>
    <property type="match status" value="1"/>
</dbReference>
<feature type="coiled-coil region" evidence="12">
    <location>
        <begin position="905"/>
        <end position="999"/>
    </location>
</feature>
<evidence type="ECO:0000256" key="8">
    <source>
        <dbReference type="ARBA" id="ARBA00023054"/>
    </source>
</evidence>
<feature type="coiled-coil region" evidence="12">
    <location>
        <begin position="512"/>
        <end position="546"/>
    </location>
</feature>
<feature type="coiled-coil region" evidence="12">
    <location>
        <begin position="743"/>
        <end position="869"/>
    </location>
</feature>
<dbReference type="EMBL" id="CP144545">
    <property type="protein sequence ID" value="WVW84803.1"/>
    <property type="molecule type" value="Genomic_DNA"/>
</dbReference>
<evidence type="ECO:0000256" key="1">
    <source>
        <dbReference type="ARBA" id="ARBA00004123"/>
    </source>
</evidence>
<evidence type="ECO:0000256" key="11">
    <source>
        <dbReference type="ARBA" id="ARBA00023242"/>
    </source>
</evidence>
<comment type="similarity">
    <text evidence="3">Belongs to the SMC family. SMC6 subfamily.</text>
</comment>
<reference evidence="15" key="2">
    <citation type="submission" date="2024-02" db="EMBL/GenBank/DDBJ databases">
        <title>Comparative genomics of Cryptococcus and Kwoniella reveals pathogenesis evolution and contrasting modes of karyotype evolution via chromosome fusion or intercentromeric recombination.</title>
        <authorList>
            <person name="Coelho M.A."/>
            <person name="David-Palma M."/>
            <person name="Shea T."/>
            <person name="Bowers K."/>
            <person name="McGinley-Smith S."/>
            <person name="Mohammad A.W."/>
            <person name="Gnirke A."/>
            <person name="Yurkov A.M."/>
            <person name="Nowrousian M."/>
            <person name="Sun S."/>
            <person name="Cuomo C.A."/>
            <person name="Heitman J."/>
        </authorList>
    </citation>
    <scope>NUCLEOTIDE SEQUENCE</scope>
    <source>
        <strain evidence="15">CBS 10118</strain>
    </source>
</reference>
<keyword evidence="6" id="KW-0227">DNA damage</keyword>
<keyword evidence="16" id="KW-1185">Reference proteome</keyword>
<keyword evidence="11" id="KW-0539">Nucleus</keyword>
<feature type="domain" description="RecF/RecN/SMC N-terminal" evidence="14">
    <location>
        <begin position="109"/>
        <end position="1143"/>
    </location>
</feature>
<feature type="compositionally biased region" description="Acidic residues" evidence="13">
    <location>
        <begin position="41"/>
        <end position="50"/>
    </location>
</feature>
<keyword evidence="7" id="KW-0067">ATP-binding</keyword>
<evidence type="ECO:0000256" key="2">
    <source>
        <dbReference type="ARBA" id="ARBA00004286"/>
    </source>
</evidence>
<keyword evidence="9" id="KW-0233">DNA recombination</keyword>
<evidence type="ECO:0000256" key="10">
    <source>
        <dbReference type="ARBA" id="ARBA00023204"/>
    </source>
</evidence>
<feature type="coiled-coil region" evidence="12">
    <location>
        <begin position="347"/>
        <end position="413"/>
    </location>
</feature>
<dbReference type="GeneID" id="30210296"/>
<feature type="compositionally biased region" description="Basic and acidic residues" evidence="13">
    <location>
        <begin position="21"/>
        <end position="40"/>
    </location>
</feature>
<reference evidence="15" key="1">
    <citation type="submission" date="2013-07" db="EMBL/GenBank/DDBJ databases">
        <authorList>
            <consortium name="The Broad Institute Genome Sequencing Platform"/>
            <person name="Cuomo C."/>
            <person name="Litvintseva A."/>
            <person name="Chen Y."/>
            <person name="Heitman J."/>
            <person name="Sun S."/>
            <person name="Springer D."/>
            <person name="Dromer F."/>
            <person name="Young S.K."/>
            <person name="Zeng Q."/>
            <person name="Gargeya S."/>
            <person name="Fitzgerald M."/>
            <person name="Abouelleil A."/>
            <person name="Alvarado L."/>
            <person name="Berlin A.M."/>
            <person name="Chapman S.B."/>
            <person name="Dewar J."/>
            <person name="Goldberg J."/>
            <person name="Griggs A."/>
            <person name="Gujja S."/>
            <person name="Hansen M."/>
            <person name="Howarth C."/>
            <person name="Imamovic A."/>
            <person name="Larimer J."/>
            <person name="McCowan C."/>
            <person name="Murphy C."/>
            <person name="Pearson M."/>
            <person name="Priest M."/>
            <person name="Roberts A."/>
            <person name="Saif S."/>
            <person name="Shea T."/>
            <person name="Sykes S."/>
            <person name="Wortman J."/>
            <person name="Nusbaum C."/>
            <person name="Birren B."/>
        </authorList>
    </citation>
    <scope>NUCLEOTIDE SEQUENCE</scope>
    <source>
        <strain evidence="15">CBS 10118</strain>
    </source>
</reference>
<dbReference type="GO" id="GO:0003684">
    <property type="term" value="F:damaged DNA binding"/>
    <property type="evidence" value="ECO:0007669"/>
    <property type="project" value="TreeGrafter"/>
</dbReference>
<keyword evidence="5" id="KW-0547">Nucleotide-binding</keyword>
<name>A0AAJ8M9I7_9TREE</name>
<comment type="subcellular location">
    <subcellularLocation>
        <location evidence="2">Chromosome</location>
    </subcellularLocation>
    <subcellularLocation>
        <location evidence="1">Nucleus</location>
    </subcellularLocation>
</comment>
<dbReference type="GO" id="GO:0030915">
    <property type="term" value="C:Smc5-Smc6 complex"/>
    <property type="evidence" value="ECO:0007669"/>
    <property type="project" value="TreeGrafter"/>
</dbReference>
<dbReference type="GO" id="GO:0005634">
    <property type="term" value="C:nucleus"/>
    <property type="evidence" value="ECO:0007669"/>
    <property type="project" value="UniProtKB-SubCell"/>
</dbReference>
<evidence type="ECO:0000256" key="5">
    <source>
        <dbReference type="ARBA" id="ARBA00022741"/>
    </source>
</evidence>
<evidence type="ECO:0000313" key="15">
    <source>
        <dbReference type="EMBL" id="WVW84803.1"/>
    </source>
</evidence>
<dbReference type="KEGG" id="kbi:30210296"/>
<evidence type="ECO:0000256" key="6">
    <source>
        <dbReference type="ARBA" id="ARBA00022763"/>
    </source>
</evidence>
<protein>
    <recommendedName>
        <fullName evidence="14">RecF/RecN/SMC N-terminal domain-containing protein</fullName>
    </recommendedName>
</protein>
<evidence type="ECO:0000313" key="16">
    <source>
        <dbReference type="Proteomes" id="UP000092730"/>
    </source>
</evidence>
<dbReference type="SUPFAM" id="SSF52540">
    <property type="entry name" value="P-loop containing nucleoside triphosphate hydrolases"/>
    <property type="match status" value="1"/>
</dbReference>
<evidence type="ECO:0000259" key="14">
    <source>
        <dbReference type="Pfam" id="PF02463"/>
    </source>
</evidence>
<evidence type="ECO:0000256" key="9">
    <source>
        <dbReference type="ARBA" id="ARBA00023172"/>
    </source>
</evidence>
<organism evidence="15 16">
    <name type="scientific">Kwoniella bestiolae CBS 10118</name>
    <dbReference type="NCBI Taxonomy" id="1296100"/>
    <lineage>
        <taxon>Eukaryota</taxon>
        <taxon>Fungi</taxon>
        <taxon>Dikarya</taxon>
        <taxon>Basidiomycota</taxon>
        <taxon>Agaricomycotina</taxon>
        <taxon>Tremellomycetes</taxon>
        <taxon>Tremellales</taxon>
        <taxon>Cryptococcaceae</taxon>
        <taxon>Kwoniella</taxon>
    </lineage>
</organism>
<feature type="region of interest" description="Disordered" evidence="13">
    <location>
        <begin position="1"/>
        <end position="76"/>
    </location>
</feature>
<evidence type="ECO:0000256" key="4">
    <source>
        <dbReference type="ARBA" id="ARBA00022454"/>
    </source>
</evidence>
<dbReference type="InterPro" id="IPR003395">
    <property type="entry name" value="RecF/RecN/SMC_N"/>
</dbReference>